<sequence>MPSQPGDMRVQKIETKLKLALGMSLLEITEIPAMKENAGQANRGSYIINVGPLSFGSTDPKDILRKSVDIANKIVNFLASSKECAHSQFGLSIFSEPGDQSSRVYTGTIDLNETGVGIDNIQKSRMPDLTIDPSTNY</sequence>
<protein>
    <submittedName>
        <fullName evidence="1">Uncharacterized protein</fullName>
    </submittedName>
</protein>
<evidence type="ECO:0000313" key="1">
    <source>
        <dbReference type="EMBL" id="MFD2256887.1"/>
    </source>
</evidence>
<keyword evidence="2" id="KW-1185">Reference proteome</keyword>
<comment type="caution">
    <text evidence="1">The sequence shown here is derived from an EMBL/GenBank/DDBJ whole genome shotgun (WGS) entry which is preliminary data.</text>
</comment>
<dbReference type="Proteomes" id="UP001597375">
    <property type="component" value="Unassembled WGS sequence"/>
</dbReference>
<reference evidence="2" key="1">
    <citation type="journal article" date="2019" name="Int. J. Syst. Evol. Microbiol.">
        <title>The Global Catalogue of Microorganisms (GCM) 10K type strain sequencing project: providing services to taxonomists for standard genome sequencing and annotation.</title>
        <authorList>
            <consortium name="The Broad Institute Genomics Platform"/>
            <consortium name="The Broad Institute Genome Sequencing Center for Infectious Disease"/>
            <person name="Wu L."/>
            <person name="Ma J."/>
        </authorList>
    </citation>
    <scope>NUCLEOTIDE SEQUENCE [LARGE SCALE GENOMIC DNA]</scope>
    <source>
        <strain evidence="2">CGMCC 4.7106</strain>
    </source>
</reference>
<dbReference type="RefSeq" id="WP_386820175.1">
    <property type="nucleotide sequence ID" value="NZ_JBHUIT010000017.1"/>
</dbReference>
<organism evidence="1 2">
    <name type="scientific">Luteolibacter algae</name>
    <dbReference type="NCBI Taxonomy" id="454151"/>
    <lineage>
        <taxon>Bacteria</taxon>
        <taxon>Pseudomonadati</taxon>
        <taxon>Verrucomicrobiota</taxon>
        <taxon>Verrucomicrobiia</taxon>
        <taxon>Verrucomicrobiales</taxon>
        <taxon>Verrucomicrobiaceae</taxon>
        <taxon>Luteolibacter</taxon>
    </lineage>
</organism>
<proteinExistence type="predicted"/>
<accession>A0ABW5D7P5</accession>
<name>A0ABW5D7P5_9BACT</name>
<evidence type="ECO:0000313" key="2">
    <source>
        <dbReference type="Proteomes" id="UP001597375"/>
    </source>
</evidence>
<gene>
    <name evidence="1" type="ORF">ACFSSA_09380</name>
</gene>
<dbReference type="EMBL" id="JBHUIT010000017">
    <property type="protein sequence ID" value="MFD2256887.1"/>
    <property type="molecule type" value="Genomic_DNA"/>
</dbReference>